<reference evidence="1 2" key="1">
    <citation type="submission" date="2017-06" db="EMBL/GenBank/DDBJ databases">
        <authorList>
            <person name="Kim H.J."/>
            <person name="Triplett B.A."/>
        </authorList>
    </citation>
    <scope>NUCLEOTIDE SEQUENCE [LARGE SCALE GENOMIC DNA]</scope>
    <source>
        <strain evidence="1 2">DSM 45207</strain>
    </source>
</reference>
<accession>A0A238V355</accession>
<dbReference type="EMBL" id="FZNW01000001">
    <property type="protein sequence ID" value="SNR28952.1"/>
    <property type="molecule type" value="Genomic_DNA"/>
</dbReference>
<dbReference type="AlphaFoldDB" id="A0A238V355"/>
<dbReference type="GO" id="GO:0016740">
    <property type="term" value="F:transferase activity"/>
    <property type="evidence" value="ECO:0007669"/>
    <property type="project" value="UniProtKB-KW"/>
</dbReference>
<dbReference type="Gene3D" id="2.160.10.10">
    <property type="entry name" value="Hexapeptide repeat proteins"/>
    <property type="match status" value="1"/>
</dbReference>
<protein>
    <submittedName>
        <fullName evidence="1">Hexapeptide repeat of succinyl-transferase</fullName>
    </submittedName>
</protein>
<dbReference type="InterPro" id="IPR051159">
    <property type="entry name" value="Hexapeptide_acetyltransf"/>
</dbReference>
<name>A0A238V355_9PSEU</name>
<dbReference type="SUPFAM" id="SSF51161">
    <property type="entry name" value="Trimeric LpxA-like enzymes"/>
    <property type="match status" value="1"/>
</dbReference>
<keyword evidence="1" id="KW-0808">Transferase</keyword>
<dbReference type="InterPro" id="IPR001451">
    <property type="entry name" value="Hexapep"/>
</dbReference>
<organism evidence="1 2">
    <name type="scientific">Haloechinothrix alba</name>
    <dbReference type="NCBI Taxonomy" id="664784"/>
    <lineage>
        <taxon>Bacteria</taxon>
        <taxon>Bacillati</taxon>
        <taxon>Actinomycetota</taxon>
        <taxon>Actinomycetes</taxon>
        <taxon>Pseudonocardiales</taxon>
        <taxon>Pseudonocardiaceae</taxon>
        <taxon>Haloechinothrix</taxon>
    </lineage>
</organism>
<dbReference type="PANTHER" id="PTHR23416">
    <property type="entry name" value="SIALIC ACID SYNTHASE-RELATED"/>
    <property type="match status" value="1"/>
</dbReference>
<dbReference type="CDD" id="cd04647">
    <property type="entry name" value="LbH_MAT_like"/>
    <property type="match status" value="1"/>
</dbReference>
<evidence type="ECO:0000313" key="2">
    <source>
        <dbReference type="Proteomes" id="UP000198348"/>
    </source>
</evidence>
<evidence type="ECO:0000313" key="1">
    <source>
        <dbReference type="EMBL" id="SNR28952.1"/>
    </source>
</evidence>
<dbReference type="InterPro" id="IPR011004">
    <property type="entry name" value="Trimer_LpxA-like_sf"/>
</dbReference>
<dbReference type="Proteomes" id="UP000198348">
    <property type="component" value="Unassembled WGS sequence"/>
</dbReference>
<dbReference type="Pfam" id="PF00132">
    <property type="entry name" value="Hexapep"/>
    <property type="match status" value="1"/>
</dbReference>
<gene>
    <name evidence="1" type="ORF">SAMN06265360_101286</name>
</gene>
<proteinExistence type="predicted"/>
<dbReference type="RefSeq" id="WP_217898436.1">
    <property type="nucleotide sequence ID" value="NZ_FZNW01000001.1"/>
</dbReference>
<keyword evidence="2" id="KW-1185">Reference proteome</keyword>
<sequence>MCEACRPAVRGGFSAAFHAEHDIPPNPYNAHARITGEPVIGEGTWIGAFTVLDGGGGLLRIGDGCDIAAGAQIYTHSSMRRCVSGRAYDAVDREAVSIGNHVFIGPHVTVMPGVSVGDSAAVLAGSVVTGDVAARSLVAGVPARPIGHLDIDGPEVRVVYDRAGQDPGRAV</sequence>